<evidence type="ECO:0000256" key="2">
    <source>
        <dbReference type="ARBA" id="ARBA00022553"/>
    </source>
</evidence>
<evidence type="ECO:0000256" key="4">
    <source>
        <dbReference type="ARBA" id="ARBA00022741"/>
    </source>
</evidence>
<evidence type="ECO:0000256" key="1">
    <source>
        <dbReference type="ARBA" id="ARBA00004127"/>
    </source>
</evidence>
<evidence type="ECO:0000313" key="13">
    <source>
        <dbReference type="Proteomes" id="UP000176339"/>
    </source>
</evidence>
<dbReference type="Pfam" id="PF00702">
    <property type="entry name" value="Hydrolase"/>
    <property type="match status" value="1"/>
</dbReference>
<accession>A0A1F5NZU5</accession>
<dbReference type="InterPro" id="IPR059000">
    <property type="entry name" value="ATPase_P-type_domA"/>
</dbReference>
<dbReference type="SUPFAM" id="SSF81665">
    <property type="entry name" value="Calcium ATPase, transmembrane domain M"/>
    <property type="match status" value="1"/>
</dbReference>
<dbReference type="InterPro" id="IPR023214">
    <property type="entry name" value="HAD_sf"/>
</dbReference>
<dbReference type="InterPro" id="IPR023298">
    <property type="entry name" value="ATPase_P-typ_TM_dom_sf"/>
</dbReference>
<dbReference type="InterPro" id="IPR004014">
    <property type="entry name" value="ATPase_P-typ_cation-transptr_N"/>
</dbReference>
<dbReference type="Pfam" id="PF00122">
    <property type="entry name" value="E1-E2_ATPase"/>
    <property type="match status" value="1"/>
</dbReference>
<feature type="transmembrane region" description="Helical" evidence="10">
    <location>
        <begin position="250"/>
        <end position="269"/>
    </location>
</feature>
<dbReference type="SFLD" id="SFLDS00003">
    <property type="entry name" value="Haloacid_Dehalogenase"/>
    <property type="match status" value="1"/>
</dbReference>
<dbReference type="PRINTS" id="PR00120">
    <property type="entry name" value="HATPASE"/>
</dbReference>
<dbReference type="PANTHER" id="PTHR42861">
    <property type="entry name" value="CALCIUM-TRANSPORTING ATPASE"/>
    <property type="match status" value="1"/>
</dbReference>
<dbReference type="PROSITE" id="PS00154">
    <property type="entry name" value="ATPASE_E1_E2"/>
    <property type="match status" value="1"/>
</dbReference>
<dbReference type="GO" id="GO:0016020">
    <property type="term" value="C:membrane"/>
    <property type="evidence" value="ECO:0007669"/>
    <property type="project" value="InterPro"/>
</dbReference>
<dbReference type="Pfam" id="PF00690">
    <property type="entry name" value="Cation_ATPase_N"/>
    <property type="match status" value="1"/>
</dbReference>
<sequence>MHDINIKRSFWSIPADKAMQFLRSSLGGLSNGEAKARLDFFGHNIFPRGRSVTKFGIFLGQFKNPLIIVLIVAGIATAFISEAVESIFIFIAVAVNTTLGFYQENKAENALSKLRSYIREVVRIVRGGEEMEIDAEEIVPGDMIRLFPGGRVPADARVIEANNLAVDESIITGESLPSPKSLEPCAEDAVPADRISMVMAGTLVVEGLGLAVVISTGGSTELGKIASLVGNAAPETTPLQIAILKFVRRITIVIGLFIAALFAYGVYAGKDIVDMFVISVAVAVSAVPEGLPVAMTVILSVGVLRLAKKRGVVRKLLAAETLGSTTLIMTDKTGTLTEAKMVLMDVLSDRDRRELLELALINTDVIIEKVSRDPKNWRLIGRPLETAIAASAIAHHVSPEAARKRFKVLDRRPFSSSEKFGATYVDDGKRKFWNYLGAPDVLVANSSLLPKDKAIVLQDIDRLAYAGNRVLAVAEDKKLLGLLAFRDPVRASVKDSIARIGEAGVKVVIITGDHQGTALSVANEVGIPATDDEILSGEELRKLSDDELKEKLGFVKIFARVVPEDKLRIARLYKGMGEVVAMTGDGVNDAPALKEADIGIAVGTGTDVAKSAADLVILDDNFETIVSAIEEGRRILDNIKKAIVYVFSSLLDEIILIAGSL</sequence>
<keyword evidence="7" id="KW-1278">Translocase</keyword>
<evidence type="ECO:0000256" key="9">
    <source>
        <dbReference type="ARBA" id="ARBA00023136"/>
    </source>
</evidence>
<dbReference type="InterPro" id="IPR044492">
    <property type="entry name" value="P_typ_ATPase_HD_dom"/>
</dbReference>
<evidence type="ECO:0000259" key="11">
    <source>
        <dbReference type="SMART" id="SM00831"/>
    </source>
</evidence>
<name>A0A1F5NZU5_9BACT</name>
<gene>
    <name evidence="12" type="ORF">A2846_03770</name>
</gene>
<dbReference type="EMBL" id="MFEN01000049">
    <property type="protein sequence ID" value="OGE83169.1"/>
    <property type="molecule type" value="Genomic_DNA"/>
</dbReference>
<dbReference type="PRINTS" id="PR00119">
    <property type="entry name" value="CATATPASE"/>
</dbReference>
<dbReference type="GO" id="GO:0012505">
    <property type="term" value="C:endomembrane system"/>
    <property type="evidence" value="ECO:0007669"/>
    <property type="project" value="UniProtKB-SubCell"/>
</dbReference>
<dbReference type="Gene3D" id="3.40.50.1000">
    <property type="entry name" value="HAD superfamily/HAD-like"/>
    <property type="match status" value="2"/>
</dbReference>
<dbReference type="Gene3D" id="2.70.150.10">
    <property type="entry name" value="Calcium-transporting ATPase, cytoplasmic transduction domain A"/>
    <property type="match status" value="1"/>
</dbReference>
<dbReference type="SUPFAM" id="SSF56784">
    <property type="entry name" value="HAD-like"/>
    <property type="match status" value="1"/>
</dbReference>
<proteinExistence type="predicted"/>
<evidence type="ECO:0000256" key="8">
    <source>
        <dbReference type="ARBA" id="ARBA00022989"/>
    </source>
</evidence>
<comment type="caution">
    <text evidence="12">The sequence shown here is derived from an EMBL/GenBank/DDBJ whole genome shotgun (WGS) entry which is preliminary data.</text>
</comment>
<dbReference type="SUPFAM" id="SSF81660">
    <property type="entry name" value="Metal cation-transporting ATPase, ATP-binding domain N"/>
    <property type="match status" value="1"/>
</dbReference>
<reference evidence="12 13" key="1">
    <citation type="journal article" date="2016" name="Nat. Commun.">
        <title>Thousands of microbial genomes shed light on interconnected biogeochemical processes in an aquifer system.</title>
        <authorList>
            <person name="Anantharaman K."/>
            <person name="Brown C.T."/>
            <person name="Hug L.A."/>
            <person name="Sharon I."/>
            <person name="Castelle C.J."/>
            <person name="Probst A.J."/>
            <person name="Thomas B.C."/>
            <person name="Singh A."/>
            <person name="Wilkins M.J."/>
            <person name="Karaoz U."/>
            <person name="Brodie E.L."/>
            <person name="Williams K.H."/>
            <person name="Hubbard S.S."/>
            <person name="Banfield J.F."/>
        </authorList>
    </citation>
    <scope>NUCLEOTIDE SEQUENCE [LARGE SCALE GENOMIC DNA]</scope>
</reference>
<evidence type="ECO:0000256" key="3">
    <source>
        <dbReference type="ARBA" id="ARBA00022692"/>
    </source>
</evidence>
<keyword evidence="9 10" id="KW-0472">Membrane</keyword>
<dbReference type="GO" id="GO:0005524">
    <property type="term" value="F:ATP binding"/>
    <property type="evidence" value="ECO:0007669"/>
    <property type="project" value="UniProtKB-KW"/>
</dbReference>
<dbReference type="AlphaFoldDB" id="A0A1F5NZU5"/>
<keyword evidence="6" id="KW-0460">Magnesium</keyword>
<feature type="non-terminal residue" evidence="12">
    <location>
        <position position="661"/>
    </location>
</feature>
<evidence type="ECO:0000256" key="7">
    <source>
        <dbReference type="ARBA" id="ARBA00022967"/>
    </source>
</evidence>
<dbReference type="InterPro" id="IPR001757">
    <property type="entry name" value="P_typ_ATPase"/>
</dbReference>
<dbReference type="SFLD" id="SFLDF00027">
    <property type="entry name" value="p-type_atpase"/>
    <property type="match status" value="1"/>
</dbReference>
<dbReference type="InterPro" id="IPR023299">
    <property type="entry name" value="ATPase_P-typ_cyto_dom_N"/>
</dbReference>
<keyword evidence="8 10" id="KW-1133">Transmembrane helix</keyword>
<dbReference type="InterPro" id="IPR018303">
    <property type="entry name" value="ATPase_P-typ_P_site"/>
</dbReference>
<dbReference type="Gene3D" id="1.20.1110.10">
    <property type="entry name" value="Calcium-transporting ATPase, transmembrane domain"/>
    <property type="match status" value="2"/>
</dbReference>
<dbReference type="GO" id="GO:0016887">
    <property type="term" value="F:ATP hydrolysis activity"/>
    <property type="evidence" value="ECO:0007669"/>
    <property type="project" value="InterPro"/>
</dbReference>
<keyword evidence="5" id="KW-0067">ATP-binding</keyword>
<dbReference type="FunFam" id="2.70.150.10:FF:000160">
    <property type="entry name" value="Sarcoplasmic/endoplasmic reticulum calcium ATPase 1"/>
    <property type="match status" value="1"/>
</dbReference>
<dbReference type="Proteomes" id="UP000176339">
    <property type="component" value="Unassembled WGS sequence"/>
</dbReference>
<evidence type="ECO:0000256" key="10">
    <source>
        <dbReference type="SAM" id="Phobius"/>
    </source>
</evidence>
<keyword evidence="4" id="KW-0547">Nucleotide-binding</keyword>
<dbReference type="SMART" id="SM00831">
    <property type="entry name" value="Cation_ATPase_N"/>
    <property type="match status" value="1"/>
</dbReference>
<comment type="subcellular location">
    <subcellularLocation>
        <location evidence="1">Endomembrane system</location>
        <topology evidence="1">Multi-pass membrane protein</topology>
    </subcellularLocation>
</comment>
<evidence type="ECO:0000256" key="5">
    <source>
        <dbReference type="ARBA" id="ARBA00022840"/>
    </source>
</evidence>
<evidence type="ECO:0000313" key="12">
    <source>
        <dbReference type="EMBL" id="OGE83169.1"/>
    </source>
</evidence>
<dbReference type="SUPFAM" id="SSF81653">
    <property type="entry name" value="Calcium ATPase, transduction domain A"/>
    <property type="match status" value="1"/>
</dbReference>
<keyword evidence="2" id="KW-0597">Phosphoprotein</keyword>
<dbReference type="Gene3D" id="3.40.1110.10">
    <property type="entry name" value="Calcium-transporting ATPase, cytoplasmic domain N"/>
    <property type="match status" value="2"/>
</dbReference>
<dbReference type="SFLD" id="SFLDG00002">
    <property type="entry name" value="C1.7:_P-type_atpase_like"/>
    <property type="match status" value="1"/>
</dbReference>
<evidence type="ECO:0000256" key="6">
    <source>
        <dbReference type="ARBA" id="ARBA00022842"/>
    </source>
</evidence>
<feature type="transmembrane region" description="Helical" evidence="10">
    <location>
        <begin position="275"/>
        <end position="307"/>
    </location>
</feature>
<keyword evidence="3 10" id="KW-0812">Transmembrane</keyword>
<organism evidence="12 13">
    <name type="scientific">Candidatus Doudnabacteria bacterium RIFCSPHIGHO2_01_FULL_49_9</name>
    <dbReference type="NCBI Taxonomy" id="1817827"/>
    <lineage>
        <taxon>Bacteria</taxon>
        <taxon>Candidatus Doudnaibacteriota</taxon>
    </lineage>
</organism>
<dbReference type="NCBIfam" id="TIGR01494">
    <property type="entry name" value="ATPase_P-type"/>
    <property type="match status" value="3"/>
</dbReference>
<protein>
    <recommendedName>
        <fullName evidence="11">Cation-transporting P-type ATPase N-terminal domain-containing protein</fullName>
    </recommendedName>
</protein>
<feature type="domain" description="Cation-transporting P-type ATPase N-terminal" evidence="11">
    <location>
        <begin position="9"/>
        <end position="82"/>
    </location>
</feature>
<dbReference type="InterPro" id="IPR008250">
    <property type="entry name" value="ATPase_P-typ_transduc_dom_A_sf"/>
</dbReference>
<feature type="transmembrane region" description="Helical" evidence="10">
    <location>
        <begin position="55"/>
        <end position="80"/>
    </location>
</feature>
<dbReference type="InterPro" id="IPR036412">
    <property type="entry name" value="HAD-like_sf"/>
</dbReference>